<protein>
    <recommendedName>
        <fullName evidence="1">DUF7730 domain-containing protein</fullName>
    </recommendedName>
</protein>
<dbReference type="EMBL" id="JAAQHG020000006">
    <property type="protein sequence ID" value="KAL1588656.1"/>
    <property type="molecule type" value="Genomic_DNA"/>
</dbReference>
<dbReference type="PANTHER" id="PTHR38790">
    <property type="entry name" value="2EXR DOMAIN-CONTAINING PROTEIN-RELATED"/>
    <property type="match status" value="1"/>
</dbReference>
<reference evidence="2 3" key="1">
    <citation type="journal article" date="2020" name="Microbiol. Resour. Announc.">
        <title>Draft Genome Sequence of a Cladosporium Species Isolated from the Mesophotic Ascidian Didemnum maculosum.</title>
        <authorList>
            <person name="Gioti A."/>
            <person name="Siaperas R."/>
            <person name="Nikolaivits E."/>
            <person name="Le Goff G."/>
            <person name="Ouazzani J."/>
            <person name="Kotoulas G."/>
            <person name="Topakas E."/>
        </authorList>
    </citation>
    <scope>NUCLEOTIDE SEQUENCE [LARGE SCALE GENOMIC DNA]</scope>
    <source>
        <strain evidence="2 3">TM138-S3</strain>
    </source>
</reference>
<evidence type="ECO:0000313" key="3">
    <source>
        <dbReference type="Proteomes" id="UP000803884"/>
    </source>
</evidence>
<dbReference type="AlphaFoldDB" id="A0AB34KXL1"/>
<evidence type="ECO:0000259" key="1">
    <source>
        <dbReference type="Pfam" id="PF24864"/>
    </source>
</evidence>
<dbReference type="RefSeq" id="XP_069231761.1">
    <property type="nucleotide sequence ID" value="XM_069371038.1"/>
</dbReference>
<dbReference type="Pfam" id="PF24864">
    <property type="entry name" value="DUF7730"/>
    <property type="match status" value="1"/>
</dbReference>
<dbReference type="InterPro" id="IPR056632">
    <property type="entry name" value="DUF7730"/>
</dbReference>
<name>A0AB34KXL1_9PEZI</name>
<dbReference type="Proteomes" id="UP000803884">
    <property type="component" value="Unassembled WGS sequence"/>
</dbReference>
<comment type="caution">
    <text evidence="2">The sequence shown here is derived from an EMBL/GenBank/DDBJ whole genome shotgun (WGS) entry which is preliminary data.</text>
</comment>
<keyword evidence="3" id="KW-1185">Reference proteome</keyword>
<accession>A0AB34KXL1</accession>
<proteinExistence type="predicted"/>
<sequence>MDMSGFWGDLALKVLVNVSPSVQWANKVAEPWLGLPYGVYLHSGRPRRQRTLTMASAPSVDDSIWQRFQALAALGTEPRCEQQPDCGFLSKLPLDVRMIIYDLVLGGSTLHVSAGDNHSRIYHFICLVPDRITQSQIHGQCHQLSIHRPSSAPRENFPHPTGFLPLLVTCRQIYSEAINTLYSSNRFEFTQIHTAFRFLTRMIPQPRLPAIRHLVLKMAVPRHPHLNSRTKRDWDDLFKLFSNEMSGLQSLYLTLGMLEQVKQTIRDTPDSEGALWIKPMMEMATDGFARRGCKTQLVIDGFSHDLVQIYQATKVGREDVFPEMRLEGACTTLHQRIRVSLGGQG</sequence>
<feature type="domain" description="DUF7730" evidence="1">
    <location>
        <begin position="82"/>
        <end position="261"/>
    </location>
</feature>
<gene>
    <name evidence="2" type="ORF">WHR41_02432</name>
</gene>
<dbReference type="GeneID" id="96003876"/>
<evidence type="ECO:0000313" key="2">
    <source>
        <dbReference type="EMBL" id="KAL1588656.1"/>
    </source>
</evidence>
<organism evidence="2 3">
    <name type="scientific">Cladosporium halotolerans</name>
    <dbReference type="NCBI Taxonomy" id="1052096"/>
    <lineage>
        <taxon>Eukaryota</taxon>
        <taxon>Fungi</taxon>
        <taxon>Dikarya</taxon>
        <taxon>Ascomycota</taxon>
        <taxon>Pezizomycotina</taxon>
        <taxon>Dothideomycetes</taxon>
        <taxon>Dothideomycetidae</taxon>
        <taxon>Cladosporiales</taxon>
        <taxon>Cladosporiaceae</taxon>
        <taxon>Cladosporium</taxon>
    </lineage>
</organism>